<comment type="caution">
    <text evidence="2">The sequence shown here is derived from an EMBL/GenBank/DDBJ whole genome shotgun (WGS) entry which is preliminary data.</text>
</comment>
<evidence type="ECO:0000313" key="3">
    <source>
        <dbReference type="Proteomes" id="UP000033651"/>
    </source>
</evidence>
<dbReference type="Pfam" id="PF13723">
    <property type="entry name" value="Ketoacyl-synt_2"/>
    <property type="match status" value="1"/>
</dbReference>
<sequence>MRVRVSAFSSNASFPGTYGRRASAFERVAFDAAMDACGKWGGDPATLRSVFATQSADAEAVDRMMRGVALDPPLVSPLTFLQSVACTLAGNWAARTCSHASSTTLTAGPHSLGAALLEGAVTVAADESTCLVVLCEVPPPAPLAMPGHTTTPIALALVLTHGPGPGRLLDVRPGSGNCPGLPPEAVVAQLRTLIDGPAGTQLTVPTGKRTSIALQV</sequence>
<protein>
    <recommendedName>
        <fullName evidence="1">Beta-ketoacyl synthase-like N-terminal domain-containing protein</fullName>
    </recommendedName>
</protein>
<dbReference type="PATRIC" id="fig|345309.4.peg.741"/>
<gene>
    <name evidence="2" type="ORF">VI08_20600</name>
</gene>
<dbReference type="RefSeq" id="WP_045831524.1">
    <property type="nucleotide sequence ID" value="NZ_JZRB01000142.1"/>
</dbReference>
<name>A0A0F3JXE8_9GAMM</name>
<dbReference type="Proteomes" id="UP000033651">
    <property type="component" value="Unassembled WGS sequence"/>
</dbReference>
<evidence type="ECO:0000313" key="2">
    <source>
        <dbReference type="EMBL" id="KJV23695.1"/>
    </source>
</evidence>
<keyword evidence="3" id="KW-1185">Reference proteome</keyword>
<dbReference type="OrthoDB" id="9838881at2"/>
<proteinExistence type="predicted"/>
<accession>A0A0F3JXE8</accession>
<dbReference type="AlphaFoldDB" id="A0A0F3JXE8"/>
<dbReference type="EMBL" id="JZRB01000142">
    <property type="protein sequence ID" value="KJV23695.1"/>
    <property type="molecule type" value="Genomic_DNA"/>
</dbReference>
<organism evidence="2 3">
    <name type="scientific">Luteibacter yeojuensis</name>
    <dbReference type="NCBI Taxonomy" id="345309"/>
    <lineage>
        <taxon>Bacteria</taxon>
        <taxon>Pseudomonadati</taxon>
        <taxon>Pseudomonadota</taxon>
        <taxon>Gammaproteobacteria</taxon>
        <taxon>Lysobacterales</taxon>
        <taxon>Rhodanobacteraceae</taxon>
        <taxon>Luteibacter</taxon>
    </lineage>
</organism>
<dbReference type="InterPro" id="IPR014030">
    <property type="entry name" value="Ketoacyl_synth_N"/>
</dbReference>
<evidence type="ECO:0000259" key="1">
    <source>
        <dbReference type="Pfam" id="PF13723"/>
    </source>
</evidence>
<feature type="domain" description="Beta-ketoacyl synthase-like N-terminal" evidence="1">
    <location>
        <begin position="19"/>
        <end position="164"/>
    </location>
</feature>
<reference evidence="2 3" key="1">
    <citation type="submission" date="2015-03" db="EMBL/GenBank/DDBJ databases">
        <title>Draft genome sequence of Luteibacter yeojuensis strain SU11.</title>
        <authorList>
            <person name="Sulaiman J."/>
            <person name="Priya K."/>
            <person name="Chan K.-G."/>
        </authorList>
    </citation>
    <scope>NUCLEOTIDE SEQUENCE [LARGE SCALE GENOMIC DNA]</scope>
    <source>
        <strain evidence="2 3">SU11</strain>
    </source>
</reference>